<dbReference type="EMBL" id="FQVF01000006">
    <property type="protein sequence ID" value="SHF24518.1"/>
    <property type="molecule type" value="Genomic_DNA"/>
</dbReference>
<dbReference type="RefSeq" id="WP_072839172.1">
    <property type="nucleotide sequence ID" value="NZ_FQVF01000006.1"/>
</dbReference>
<evidence type="ECO:0000313" key="2">
    <source>
        <dbReference type="EMBL" id="SHF24518.1"/>
    </source>
</evidence>
<feature type="chain" id="PRO_5012183407" evidence="1">
    <location>
        <begin position="24"/>
        <end position="90"/>
    </location>
</feature>
<proteinExistence type="predicted"/>
<reference evidence="3" key="1">
    <citation type="submission" date="2016-11" db="EMBL/GenBank/DDBJ databases">
        <authorList>
            <person name="Varghese N."/>
            <person name="Submissions S."/>
        </authorList>
    </citation>
    <scope>NUCLEOTIDE SEQUENCE [LARGE SCALE GENOMIC DNA]</scope>
    <source>
        <strain evidence="3">DSM 16579</strain>
    </source>
</reference>
<evidence type="ECO:0000313" key="3">
    <source>
        <dbReference type="Proteomes" id="UP000184517"/>
    </source>
</evidence>
<accession>A0A1M5A2K6</accession>
<dbReference type="Proteomes" id="UP000184517">
    <property type="component" value="Unassembled WGS sequence"/>
</dbReference>
<keyword evidence="3" id="KW-1185">Reference proteome</keyword>
<gene>
    <name evidence="2" type="ORF">SAMN02745753_01581</name>
</gene>
<sequence>MKNLNKTILALLAASVMTTAAFAETGTERVQSAKGSVEALGATLENMGANVDTSVDLNGAYTFDQKAAVYNAKHTELQNQFDTLHAQTAE</sequence>
<dbReference type="AlphaFoldDB" id="A0A1M5A2K6"/>
<keyword evidence="1" id="KW-0732">Signal</keyword>
<feature type="signal peptide" evidence="1">
    <location>
        <begin position="1"/>
        <end position="23"/>
    </location>
</feature>
<name>A0A1M5A2K6_9GAMM</name>
<dbReference type="OrthoDB" id="6106197at2"/>
<protein>
    <submittedName>
        <fullName evidence="2">Uncharacterized protein</fullName>
    </submittedName>
</protein>
<organism evidence="2 3">
    <name type="scientific">Marinomonas polaris DSM 16579</name>
    <dbReference type="NCBI Taxonomy" id="1122206"/>
    <lineage>
        <taxon>Bacteria</taxon>
        <taxon>Pseudomonadati</taxon>
        <taxon>Pseudomonadota</taxon>
        <taxon>Gammaproteobacteria</taxon>
        <taxon>Oceanospirillales</taxon>
        <taxon>Oceanospirillaceae</taxon>
        <taxon>Marinomonas</taxon>
    </lineage>
</organism>
<evidence type="ECO:0000256" key="1">
    <source>
        <dbReference type="SAM" id="SignalP"/>
    </source>
</evidence>
<dbReference type="STRING" id="1122206.SAMN02745753_01581"/>